<dbReference type="Gramene" id="KMS94713">
    <property type="protein sequence ID" value="KMS94713"/>
    <property type="gene ID" value="BVRB_016010"/>
</dbReference>
<keyword evidence="2" id="KW-0472">Membrane</keyword>
<evidence type="ECO:0000256" key="2">
    <source>
        <dbReference type="SAM" id="Phobius"/>
    </source>
</evidence>
<organism evidence="3 4">
    <name type="scientific">Beta vulgaris subsp. vulgaris</name>
    <name type="common">Beet</name>
    <dbReference type="NCBI Taxonomy" id="3555"/>
    <lineage>
        <taxon>Eukaryota</taxon>
        <taxon>Viridiplantae</taxon>
        <taxon>Streptophyta</taxon>
        <taxon>Embryophyta</taxon>
        <taxon>Tracheophyta</taxon>
        <taxon>Spermatophyta</taxon>
        <taxon>Magnoliopsida</taxon>
        <taxon>eudicotyledons</taxon>
        <taxon>Gunneridae</taxon>
        <taxon>Pentapetalae</taxon>
        <taxon>Caryophyllales</taxon>
        <taxon>Chenopodiaceae</taxon>
        <taxon>Betoideae</taxon>
        <taxon>Beta</taxon>
    </lineage>
</organism>
<accession>A0A0J8B4C9</accession>
<dbReference type="AlphaFoldDB" id="A0A0J8B4C9"/>
<gene>
    <name evidence="3" type="ORF">BVRB_016010</name>
</gene>
<dbReference type="OMA" id="SAFENCH"/>
<dbReference type="OrthoDB" id="1846188at2759"/>
<evidence type="ECO:0000256" key="1">
    <source>
        <dbReference type="SAM" id="Coils"/>
    </source>
</evidence>
<sequence length="472" mass="54835">MDVVTDITTRATKHSDQLPQEPSEWVITLREKLKEAKQYAATRPWEKWCIYRVPRRLRDVQEDSKAYVPQTILEHTGQDLNLYLDAIKEAEEEARACYKQELVHLSSNKFVEMMVLDGCFILELFRSYPRAGVTGNPIFSNQKIIDDILLDMVMLENQIPLFIIDRLLRLMCMTGTPDEHQNGQAMALAVNFFNPEWLTGKPMSIGEFNELKFSLQQKECLHLLDVFRQSLLHAGPQQDSNHRHGFPRRVCNKLVPGFLKQWLRDKLFPGYLKRRLYANRAPNRIPGHGQIIHRVTQLREGGVKFTKRDTNCFWDIRFKNGVLEIPTIWIQDSTMTILLNVSAFENCHLKINDAIIASYVVFMECLIKSPEDVGHLHRYGIIQHLLGHDGEVVDMFKSISKEILVDAQTGYYSKLSEQVNAYYNQRRNRWRASLLRKYFNNPWAIISLIAAFILLLLTAIQSFYAVYVGICK</sequence>
<name>A0A0J8B4C9_BETVV</name>
<dbReference type="Pfam" id="PF03140">
    <property type="entry name" value="DUF247"/>
    <property type="match status" value="1"/>
</dbReference>
<dbReference type="Proteomes" id="UP000035740">
    <property type="component" value="Unassembled WGS sequence"/>
</dbReference>
<keyword evidence="2" id="KW-1133">Transmembrane helix</keyword>
<feature type="coiled-coil region" evidence="1">
    <location>
        <begin position="73"/>
        <end position="100"/>
    </location>
</feature>
<dbReference type="eggNOG" id="ENOG502QPVJ">
    <property type="taxonomic scope" value="Eukaryota"/>
</dbReference>
<reference evidence="3 4" key="1">
    <citation type="journal article" date="2014" name="Nature">
        <title>The genome of the recently domesticated crop plant sugar beet (Beta vulgaris).</title>
        <authorList>
            <person name="Dohm J.C."/>
            <person name="Minoche A.E."/>
            <person name="Holtgrawe D."/>
            <person name="Capella-Gutierrez S."/>
            <person name="Zakrzewski F."/>
            <person name="Tafer H."/>
            <person name="Rupp O."/>
            <person name="Sorensen T.R."/>
            <person name="Stracke R."/>
            <person name="Reinhardt R."/>
            <person name="Goesmann A."/>
            <person name="Kraft T."/>
            <person name="Schulz B."/>
            <person name="Stadler P.F."/>
            <person name="Schmidt T."/>
            <person name="Gabaldon T."/>
            <person name="Lehrach H."/>
            <person name="Weisshaar B."/>
            <person name="Himmelbauer H."/>
        </authorList>
    </citation>
    <scope>NUCLEOTIDE SEQUENCE [LARGE SCALE GENOMIC DNA]</scope>
    <source>
        <tissue evidence="3">Taproot</tissue>
    </source>
</reference>
<evidence type="ECO:0000313" key="3">
    <source>
        <dbReference type="EMBL" id="KMS94713.1"/>
    </source>
</evidence>
<proteinExistence type="predicted"/>
<dbReference type="PANTHER" id="PTHR31170">
    <property type="entry name" value="BNAC04G53230D PROTEIN"/>
    <property type="match status" value="1"/>
</dbReference>
<keyword evidence="2" id="KW-0812">Transmembrane</keyword>
<feature type="non-terminal residue" evidence="3">
    <location>
        <position position="472"/>
    </location>
</feature>
<dbReference type="EMBL" id="KQ091083">
    <property type="protein sequence ID" value="KMS94713.1"/>
    <property type="molecule type" value="Genomic_DNA"/>
</dbReference>
<keyword evidence="4" id="KW-1185">Reference proteome</keyword>
<protein>
    <submittedName>
        <fullName evidence="3">Uncharacterized protein</fullName>
    </submittedName>
</protein>
<keyword evidence="1" id="KW-0175">Coiled coil</keyword>
<feature type="transmembrane region" description="Helical" evidence="2">
    <location>
        <begin position="443"/>
        <end position="470"/>
    </location>
</feature>
<evidence type="ECO:0000313" key="4">
    <source>
        <dbReference type="Proteomes" id="UP000035740"/>
    </source>
</evidence>
<dbReference type="PANTHER" id="PTHR31170:SF25">
    <property type="entry name" value="BNAA09G04570D PROTEIN"/>
    <property type="match status" value="1"/>
</dbReference>
<dbReference type="InterPro" id="IPR004158">
    <property type="entry name" value="DUF247_pln"/>
</dbReference>